<dbReference type="SUPFAM" id="SSF103473">
    <property type="entry name" value="MFS general substrate transporter"/>
    <property type="match status" value="1"/>
</dbReference>
<feature type="transmembrane region" description="Helical" evidence="7">
    <location>
        <begin position="412"/>
        <end position="428"/>
    </location>
</feature>
<feature type="transmembrane region" description="Helical" evidence="7">
    <location>
        <begin position="249"/>
        <end position="272"/>
    </location>
</feature>
<dbReference type="GO" id="GO:0005886">
    <property type="term" value="C:plasma membrane"/>
    <property type="evidence" value="ECO:0007669"/>
    <property type="project" value="UniProtKB-SubCell"/>
</dbReference>
<dbReference type="InterPro" id="IPR005828">
    <property type="entry name" value="MFS_sugar_transport-like"/>
</dbReference>
<feature type="transmembrane region" description="Helical" evidence="7">
    <location>
        <begin position="315"/>
        <end position="334"/>
    </location>
</feature>
<dbReference type="PROSITE" id="PS50850">
    <property type="entry name" value="MFS"/>
    <property type="match status" value="1"/>
</dbReference>
<gene>
    <name evidence="9" type="ORF">E4K66_17925</name>
</gene>
<dbReference type="InterPro" id="IPR011701">
    <property type="entry name" value="MFS"/>
</dbReference>
<sequence length="441" mass="46759">MTQISEATIAQPEQPAGTLSRTALAATVGTTIEWYDFQIYGLAAALVFNSQFFPNFDPLAGTLLSFATFAVGFLARPIGAIIFGHMGDRIGRKSTLIATFLLTGVATLLVGCLPNYDAIGIFAPILLVLLRLMQGIGLGGEWGGAVLVMTESEAQTRRGLLGSLPQLGSPAGLVIATLVFAATTAILGTEQFAAWGWRLPFLLSLVLVLVGAFARFSMPESQAFSQAKRTNAIAAFPLAETLRTQWREVLIAGGLFLVTSGGFYVYVTFMVAYGSTNLGLSRELMLNGVLVFAITELLIIVPVCAFSDRIGRRPVFMGSAIFTILFAFPLFWLVNTKITSLVFLGMAIGGISNGILFGIMGSFGPELFKTSVRYTGASLGYQLSAALGGGLTPLIATALVKWADGNYWPAPAWLAGLALVSLIAAIVAPETRSRSLSEEIG</sequence>
<evidence type="ECO:0000256" key="6">
    <source>
        <dbReference type="ARBA" id="ARBA00023136"/>
    </source>
</evidence>
<feature type="domain" description="Major facilitator superfamily (MFS) profile" evidence="8">
    <location>
        <begin position="22"/>
        <end position="433"/>
    </location>
</feature>
<dbReference type="InterPro" id="IPR020846">
    <property type="entry name" value="MFS_dom"/>
</dbReference>
<dbReference type="PANTHER" id="PTHR43045:SF1">
    <property type="entry name" value="SHIKIMATE TRANSPORTER"/>
    <property type="match status" value="1"/>
</dbReference>
<dbReference type="InterPro" id="IPR036259">
    <property type="entry name" value="MFS_trans_sf"/>
</dbReference>
<dbReference type="Proteomes" id="UP000298225">
    <property type="component" value="Unassembled WGS sequence"/>
</dbReference>
<feature type="transmembrane region" description="Helical" evidence="7">
    <location>
        <begin position="122"/>
        <end position="149"/>
    </location>
</feature>
<comment type="subcellular location">
    <subcellularLocation>
        <location evidence="1">Cell membrane</location>
        <topology evidence="1">Multi-pass membrane protein</topology>
    </subcellularLocation>
</comment>
<proteinExistence type="predicted"/>
<evidence type="ECO:0000259" key="8">
    <source>
        <dbReference type="PROSITE" id="PS50850"/>
    </source>
</evidence>
<dbReference type="RefSeq" id="WP_135169799.1">
    <property type="nucleotide sequence ID" value="NZ_SPQU01000007.1"/>
</dbReference>
<dbReference type="Pfam" id="PF00083">
    <property type="entry name" value="Sugar_tr"/>
    <property type="match status" value="1"/>
</dbReference>
<dbReference type="CDD" id="cd17369">
    <property type="entry name" value="MFS_ShiA_like"/>
    <property type="match status" value="1"/>
</dbReference>
<evidence type="ECO:0000256" key="1">
    <source>
        <dbReference type="ARBA" id="ARBA00004651"/>
    </source>
</evidence>
<dbReference type="OrthoDB" id="9783227at2"/>
<dbReference type="FunFam" id="1.20.1250.20:FF:000001">
    <property type="entry name" value="Dicarboxylate MFS transporter"/>
    <property type="match status" value="1"/>
</dbReference>
<reference evidence="9 10" key="1">
    <citation type="submission" date="2019-03" db="EMBL/GenBank/DDBJ databases">
        <title>Bradyrhizobium strains diversity isolated from Chamaecrista fasciculata.</title>
        <authorList>
            <person name="Urquiaga M.C.O."/>
            <person name="Hungria M."/>
            <person name="Delamuta J.R.M."/>
        </authorList>
    </citation>
    <scope>NUCLEOTIDE SEQUENCE [LARGE SCALE GENOMIC DNA]</scope>
    <source>
        <strain evidence="9 10">CNPSo 3424</strain>
    </source>
</reference>
<accession>A0A4Y9L3W6</accession>
<evidence type="ECO:0000256" key="3">
    <source>
        <dbReference type="ARBA" id="ARBA00022475"/>
    </source>
</evidence>
<keyword evidence="10" id="KW-1185">Reference proteome</keyword>
<keyword evidence="4 7" id="KW-0812">Transmembrane</keyword>
<evidence type="ECO:0000256" key="7">
    <source>
        <dbReference type="SAM" id="Phobius"/>
    </source>
</evidence>
<feature type="transmembrane region" description="Helical" evidence="7">
    <location>
        <begin position="284"/>
        <end position="303"/>
    </location>
</feature>
<evidence type="ECO:0000256" key="4">
    <source>
        <dbReference type="ARBA" id="ARBA00022692"/>
    </source>
</evidence>
<dbReference type="Gene3D" id="1.20.1250.20">
    <property type="entry name" value="MFS general substrate transporter like domains"/>
    <property type="match status" value="2"/>
</dbReference>
<keyword evidence="5 7" id="KW-1133">Transmembrane helix</keyword>
<dbReference type="GO" id="GO:0022857">
    <property type="term" value="F:transmembrane transporter activity"/>
    <property type="evidence" value="ECO:0007669"/>
    <property type="project" value="InterPro"/>
</dbReference>
<keyword evidence="6 7" id="KW-0472">Membrane</keyword>
<evidence type="ECO:0000256" key="5">
    <source>
        <dbReference type="ARBA" id="ARBA00022989"/>
    </source>
</evidence>
<feature type="transmembrane region" description="Helical" evidence="7">
    <location>
        <begin position="340"/>
        <end position="359"/>
    </location>
</feature>
<dbReference type="PANTHER" id="PTHR43045">
    <property type="entry name" value="SHIKIMATE TRANSPORTER"/>
    <property type="match status" value="1"/>
</dbReference>
<keyword evidence="3" id="KW-1003">Cell membrane</keyword>
<feature type="transmembrane region" description="Helical" evidence="7">
    <location>
        <begin position="59"/>
        <end position="83"/>
    </location>
</feature>
<feature type="transmembrane region" description="Helical" evidence="7">
    <location>
        <begin position="379"/>
        <end position="400"/>
    </location>
</feature>
<dbReference type="EMBL" id="SPQU01000007">
    <property type="protein sequence ID" value="TFV38270.1"/>
    <property type="molecule type" value="Genomic_DNA"/>
</dbReference>
<evidence type="ECO:0000256" key="2">
    <source>
        <dbReference type="ARBA" id="ARBA00022448"/>
    </source>
</evidence>
<name>A0A4Y9L3W6_9BRAD</name>
<evidence type="ECO:0000313" key="9">
    <source>
        <dbReference type="EMBL" id="TFV38270.1"/>
    </source>
</evidence>
<feature type="transmembrane region" description="Helical" evidence="7">
    <location>
        <begin position="195"/>
        <end position="216"/>
    </location>
</feature>
<feature type="transmembrane region" description="Helical" evidence="7">
    <location>
        <begin position="95"/>
        <end position="116"/>
    </location>
</feature>
<feature type="transmembrane region" description="Helical" evidence="7">
    <location>
        <begin position="170"/>
        <end position="189"/>
    </location>
</feature>
<comment type="caution">
    <text evidence="9">The sequence shown here is derived from an EMBL/GenBank/DDBJ whole genome shotgun (WGS) entry which is preliminary data.</text>
</comment>
<protein>
    <submittedName>
        <fullName evidence="9">MFS transporter</fullName>
    </submittedName>
</protein>
<evidence type="ECO:0000313" key="10">
    <source>
        <dbReference type="Proteomes" id="UP000298225"/>
    </source>
</evidence>
<dbReference type="Pfam" id="PF07690">
    <property type="entry name" value="MFS_1"/>
    <property type="match status" value="1"/>
</dbReference>
<keyword evidence="2" id="KW-0813">Transport</keyword>
<dbReference type="AlphaFoldDB" id="A0A4Y9L3W6"/>
<organism evidence="9 10">
    <name type="scientific">Bradyrhizobium frederickii</name>
    <dbReference type="NCBI Taxonomy" id="2560054"/>
    <lineage>
        <taxon>Bacteria</taxon>
        <taxon>Pseudomonadati</taxon>
        <taxon>Pseudomonadota</taxon>
        <taxon>Alphaproteobacteria</taxon>
        <taxon>Hyphomicrobiales</taxon>
        <taxon>Nitrobacteraceae</taxon>
        <taxon>Bradyrhizobium</taxon>
    </lineage>
</organism>